<keyword evidence="2" id="KW-0805">Transcription regulation</keyword>
<keyword evidence="7" id="KW-1185">Reference proteome</keyword>
<proteinExistence type="inferred from homology"/>
<reference evidence="7" key="1">
    <citation type="journal article" date="2019" name="Int. J. Syst. Evol. Microbiol.">
        <title>The Global Catalogue of Microorganisms (GCM) 10K type strain sequencing project: providing services to taxonomists for standard genome sequencing and annotation.</title>
        <authorList>
            <consortium name="The Broad Institute Genomics Platform"/>
            <consortium name="The Broad Institute Genome Sequencing Center for Infectious Disease"/>
            <person name="Wu L."/>
            <person name="Ma J."/>
        </authorList>
    </citation>
    <scope>NUCLEOTIDE SEQUENCE [LARGE SCALE GENOMIC DNA]</scope>
    <source>
        <strain evidence="7">KCTC 12907</strain>
    </source>
</reference>
<evidence type="ECO:0000259" key="5">
    <source>
        <dbReference type="PROSITE" id="PS50931"/>
    </source>
</evidence>
<evidence type="ECO:0000256" key="3">
    <source>
        <dbReference type="ARBA" id="ARBA00023125"/>
    </source>
</evidence>
<keyword evidence="4" id="KW-0804">Transcription</keyword>
<dbReference type="Proteomes" id="UP001596378">
    <property type="component" value="Unassembled WGS sequence"/>
</dbReference>
<protein>
    <submittedName>
        <fullName evidence="6">LysR family transcriptional regulator</fullName>
    </submittedName>
</protein>
<keyword evidence="3" id="KW-0238">DNA-binding</keyword>
<accession>A0ABW2FN34</accession>
<gene>
    <name evidence="6" type="ORF">ACFQMJ_32120</name>
</gene>
<dbReference type="Pfam" id="PF03466">
    <property type="entry name" value="LysR_substrate"/>
    <property type="match status" value="1"/>
</dbReference>
<dbReference type="SUPFAM" id="SSF53850">
    <property type="entry name" value="Periplasmic binding protein-like II"/>
    <property type="match status" value="1"/>
</dbReference>
<dbReference type="PANTHER" id="PTHR30126">
    <property type="entry name" value="HTH-TYPE TRANSCRIPTIONAL REGULATOR"/>
    <property type="match status" value="1"/>
</dbReference>
<dbReference type="PANTHER" id="PTHR30126:SF39">
    <property type="entry name" value="HTH-TYPE TRANSCRIPTIONAL REGULATOR CYSL"/>
    <property type="match status" value="1"/>
</dbReference>
<evidence type="ECO:0000256" key="1">
    <source>
        <dbReference type="ARBA" id="ARBA00009437"/>
    </source>
</evidence>
<evidence type="ECO:0000313" key="7">
    <source>
        <dbReference type="Proteomes" id="UP001596378"/>
    </source>
</evidence>
<comment type="similarity">
    <text evidence="1">Belongs to the LysR transcriptional regulatory family.</text>
</comment>
<evidence type="ECO:0000313" key="6">
    <source>
        <dbReference type="EMBL" id="MFC7153193.1"/>
    </source>
</evidence>
<evidence type="ECO:0000256" key="2">
    <source>
        <dbReference type="ARBA" id="ARBA00023015"/>
    </source>
</evidence>
<dbReference type="EMBL" id="JBHTAI010000031">
    <property type="protein sequence ID" value="MFC7153193.1"/>
    <property type="molecule type" value="Genomic_DNA"/>
</dbReference>
<dbReference type="Pfam" id="PF00126">
    <property type="entry name" value="HTH_1"/>
    <property type="match status" value="1"/>
</dbReference>
<feature type="domain" description="HTH lysR-type" evidence="5">
    <location>
        <begin position="1"/>
        <end position="58"/>
    </location>
</feature>
<dbReference type="SUPFAM" id="SSF46785">
    <property type="entry name" value="Winged helix' DNA-binding domain"/>
    <property type="match status" value="1"/>
</dbReference>
<dbReference type="Gene3D" id="3.40.190.290">
    <property type="match status" value="1"/>
</dbReference>
<dbReference type="InterPro" id="IPR036390">
    <property type="entry name" value="WH_DNA-bd_sf"/>
</dbReference>
<dbReference type="PROSITE" id="PS50931">
    <property type="entry name" value="HTH_LYSR"/>
    <property type="match status" value="1"/>
</dbReference>
<organism evidence="6 7">
    <name type="scientific">Cohnella cellulosilytica</name>
    <dbReference type="NCBI Taxonomy" id="986710"/>
    <lineage>
        <taxon>Bacteria</taxon>
        <taxon>Bacillati</taxon>
        <taxon>Bacillota</taxon>
        <taxon>Bacilli</taxon>
        <taxon>Bacillales</taxon>
        <taxon>Paenibacillaceae</taxon>
        <taxon>Cohnella</taxon>
    </lineage>
</organism>
<evidence type="ECO:0000256" key="4">
    <source>
        <dbReference type="ARBA" id="ARBA00023163"/>
    </source>
</evidence>
<name>A0ABW2FN34_9BACL</name>
<dbReference type="RefSeq" id="WP_378051879.1">
    <property type="nucleotide sequence ID" value="NZ_JBHMDN010000038.1"/>
</dbReference>
<dbReference type="CDD" id="cd05466">
    <property type="entry name" value="PBP2_LTTR_substrate"/>
    <property type="match status" value="1"/>
</dbReference>
<dbReference type="InterPro" id="IPR005119">
    <property type="entry name" value="LysR_subst-bd"/>
</dbReference>
<dbReference type="Gene3D" id="1.10.10.10">
    <property type="entry name" value="Winged helix-like DNA-binding domain superfamily/Winged helix DNA-binding domain"/>
    <property type="match status" value="1"/>
</dbReference>
<sequence length="301" mass="34267">MNVQQLKVFLSVCDGQTLIETAEKLGLKQPTVSFHLRKLEETLGLELWRKNARGFRPTSDAFELLPYARRIVTLVDEAEERMNELRNRQGGRLRIGASHTPATYFIPRHLAEFRVQHPDVQLLLTVKKARSTLAMLRNYEIDAAIVSLPEKVEDDEGLIVHRLAEDGLRLFLSPEHPLASSEEILVEQLYRETFLLHESGTTSRQLTDEWAESVGLKLDSAMEMGAIETIKEGLKCNMGVGVLPWRSAIRETQSGELIQRSLPDYRNNRFICLALRDEETLSPHLRKFTSFARSSMSVLAD</sequence>
<dbReference type="InterPro" id="IPR036388">
    <property type="entry name" value="WH-like_DNA-bd_sf"/>
</dbReference>
<dbReference type="InterPro" id="IPR000847">
    <property type="entry name" value="LysR_HTH_N"/>
</dbReference>
<comment type="caution">
    <text evidence="6">The sequence shown here is derived from an EMBL/GenBank/DDBJ whole genome shotgun (WGS) entry which is preliminary data.</text>
</comment>